<dbReference type="InterPro" id="IPR011330">
    <property type="entry name" value="Glyco_hydro/deAcase_b/a-brl"/>
</dbReference>
<dbReference type="AlphaFoldDB" id="A0A1G8VL41"/>
<feature type="domain" description="NodB homology" evidence="1">
    <location>
        <begin position="26"/>
        <end position="144"/>
    </location>
</feature>
<gene>
    <name evidence="2" type="ORF">SAMN05216212_0619</name>
</gene>
<evidence type="ECO:0000313" key="2">
    <source>
        <dbReference type="EMBL" id="SDJ66703.1"/>
    </source>
</evidence>
<dbReference type="Proteomes" id="UP000199305">
    <property type="component" value="Unassembled WGS sequence"/>
</dbReference>
<keyword evidence="3" id="KW-1185">Reference proteome</keyword>
<dbReference type="SUPFAM" id="SSF88713">
    <property type="entry name" value="Glycoside hydrolase/deacetylase"/>
    <property type="match status" value="1"/>
</dbReference>
<proteinExistence type="predicted"/>
<accession>A0A1G8VL41</accession>
<dbReference type="GO" id="GO:0005975">
    <property type="term" value="P:carbohydrate metabolic process"/>
    <property type="evidence" value="ECO:0007669"/>
    <property type="project" value="InterPro"/>
</dbReference>
<dbReference type="InterPro" id="IPR002509">
    <property type="entry name" value="NODB_dom"/>
</dbReference>
<evidence type="ECO:0000259" key="1">
    <source>
        <dbReference type="Pfam" id="PF01522"/>
    </source>
</evidence>
<sequence length="326" mass="37319">MRILLTLDYELFFGRKVGTPEASLVTASEKLIAVLDEFGWKAVFFVDATYLLRLKKLKAGSSILKADYELVVDHIKSLEARGHQIQLHLHPHWNDSNWTKDSWTLNTNRYRFSLWDKEAASSLISESVQELNSHLADKVTVYRAGGWCIQPFSHISDALYREGVVTDSTVYRGGYSKSRTHRFDFREVPEEGPWRFEDDPCTVDNSGRFLEIPISSIEVSPIFYWKFATRRILRKDLKDKSFGDGVAIAKSKVDTLELLARKSSTVVSIDGYKASLLEKAFLQEYKRGANYFVVIGHPKALTNFSLGRVRRWLSAVKESGLYLETF</sequence>
<dbReference type="STRING" id="658219.SAMN05216212_0619"/>
<protein>
    <submittedName>
        <fullName evidence="2">Polysaccharide deacetylase</fullName>
    </submittedName>
</protein>
<dbReference type="OrthoDB" id="8597776at2"/>
<dbReference type="Pfam" id="PF01522">
    <property type="entry name" value="Polysacc_deac_1"/>
    <property type="match status" value="1"/>
</dbReference>
<name>A0A1G8VL41_9GAMM</name>
<dbReference type="RefSeq" id="WP_091507920.1">
    <property type="nucleotide sequence ID" value="NZ_FNFH01000001.1"/>
</dbReference>
<dbReference type="EMBL" id="FNFH01000001">
    <property type="protein sequence ID" value="SDJ66703.1"/>
    <property type="molecule type" value="Genomic_DNA"/>
</dbReference>
<evidence type="ECO:0000313" key="3">
    <source>
        <dbReference type="Proteomes" id="UP000199305"/>
    </source>
</evidence>
<reference evidence="3" key="1">
    <citation type="submission" date="2016-10" db="EMBL/GenBank/DDBJ databases">
        <authorList>
            <person name="Varghese N."/>
            <person name="Submissions S."/>
        </authorList>
    </citation>
    <scope>NUCLEOTIDE SEQUENCE [LARGE SCALE GENOMIC DNA]</scope>
    <source>
        <strain evidence="3">CGMCC 1.10658</strain>
    </source>
</reference>
<organism evidence="2 3">
    <name type="scientific">Microbulbifer yueqingensis</name>
    <dbReference type="NCBI Taxonomy" id="658219"/>
    <lineage>
        <taxon>Bacteria</taxon>
        <taxon>Pseudomonadati</taxon>
        <taxon>Pseudomonadota</taxon>
        <taxon>Gammaproteobacteria</taxon>
        <taxon>Cellvibrionales</taxon>
        <taxon>Microbulbiferaceae</taxon>
        <taxon>Microbulbifer</taxon>
    </lineage>
</organism>
<dbReference type="GO" id="GO:0016810">
    <property type="term" value="F:hydrolase activity, acting on carbon-nitrogen (but not peptide) bonds"/>
    <property type="evidence" value="ECO:0007669"/>
    <property type="project" value="InterPro"/>
</dbReference>
<dbReference type="Gene3D" id="3.20.20.370">
    <property type="entry name" value="Glycoside hydrolase/deacetylase"/>
    <property type="match status" value="1"/>
</dbReference>